<gene>
    <name evidence="2" type="ORF">LQG66_12405</name>
</gene>
<keyword evidence="1" id="KW-0812">Transmembrane</keyword>
<dbReference type="RefSeq" id="WP_231326499.1">
    <property type="nucleotide sequence ID" value="NZ_CP088156.1"/>
</dbReference>
<sequence length="306" mass="32839">MNKQLLLKLHRWISLTFALPLLVIIVTGLILSFEPMAQVAAVKSQSVDPARVVALIKQYDPDGKARGLSIDASTQHLTLQGAPGAEVDMTSGAVVEKPAMASVFSWARRTHEHLIGIPGLTLISTIAMVTVMIIGILMGLPRLRNTLSGWHKGAAWFTLPLILLSPLTGLCLELGLTFAGSAPPAAAKRISLPEAVSIVAKDHDLSSVNSIGSRGGRMMARIIEDDELRAYAVTPDGLSALPRNWPRLLHEGNWSLIGSAANVLISVALFALLITGVLIWTQRRLRRPNRARNVPAKPAVASSMTS</sequence>
<dbReference type="Pfam" id="PF03929">
    <property type="entry name" value="PepSY_TM"/>
    <property type="match status" value="1"/>
</dbReference>
<keyword evidence="3" id="KW-1185">Reference proteome</keyword>
<keyword evidence="1" id="KW-0472">Membrane</keyword>
<dbReference type="PANTHER" id="PTHR34219">
    <property type="entry name" value="IRON-REGULATED INNER MEMBRANE PROTEIN-RELATED"/>
    <property type="match status" value="1"/>
</dbReference>
<feature type="transmembrane region" description="Helical" evidence="1">
    <location>
        <begin position="153"/>
        <end position="179"/>
    </location>
</feature>
<proteinExistence type="predicted"/>
<dbReference type="EMBL" id="CP088156">
    <property type="protein sequence ID" value="UFZ07046.1"/>
    <property type="molecule type" value="Genomic_DNA"/>
</dbReference>
<reference evidence="2" key="1">
    <citation type="journal article" date="2024" name="Antonie Van Leeuwenhoek">
        <title>Bradyrhizobium ontarionense sp. nov., a novel bacterial symbiont isolated from Aeschynomene indica (Indian jointvetch), harbours photosynthesis, nitrogen fixation and nitrous oxide (N2O) reductase genes.</title>
        <authorList>
            <person name="Bromfield E.S.P."/>
            <person name="Cloutier S."/>
        </authorList>
    </citation>
    <scope>NUCLEOTIDE SEQUENCE</scope>
    <source>
        <strain evidence="2">A19</strain>
    </source>
</reference>
<dbReference type="Proteomes" id="UP001431010">
    <property type="component" value="Chromosome"/>
</dbReference>
<dbReference type="InterPro" id="IPR005625">
    <property type="entry name" value="PepSY-ass_TM"/>
</dbReference>
<evidence type="ECO:0000313" key="3">
    <source>
        <dbReference type="Proteomes" id="UP001431010"/>
    </source>
</evidence>
<name>A0ABY3RJM7_9BRAD</name>
<feature type="transmembrane region" description="Helical" evidence="1">
    <location>
        <begin position="254"/>
        <end position="280"/>
    </location>
</feature>
<organism evidence="2 3">
    <name type="scientific">Bradyrhizobium ontarionense</name>
    <dbReference type="NCBI Taxonomy" id="2898149"/>
    <lineage>
        <taxon>Bacteria</taxon>
        <taxon>Pseudomonadati</taxon>
        <taxon>Pseudomonadota</taxon>
        <taxon>Alphaproteobacteria</taxon>
        <taxon>Hyphomicrobiales</taxon>
        <taxon>Nitrobacteraceae</taxon>
        <taxon>Bradyrhizobium</taxon>
    </lineage>
</organism>
<feature type="transmembrane region" description="Helical" evidence="1">
    <location>
        <begin position="115"/>
        <end position="141"/>
    </location>
</feature>
<dbReference type="PANTHER" id="PTHR34219:SF3">
    <property type="entry name" value="BLL7967 PROTEIN"/>
    <property type="match status" value="1"/>
</dbReference>
<keyword evidence="1" id="KW-1133">Transmembrane helix</keyword>
<evidence type="ECO:0000313" key="2">
    <source>
        <dbReference type="EMBL" id="UFZ07046.1"/>
    </source>
</evidence>
<feature type="transmembrane region" description="Helical" evidence="1">
    <location>
        <begin position="12"/>
        <end position="33"/>
    </location>
</feature>
<protein>
    <submittedName>
        <fullName evidence="2">PepSY domain-containing protein</fullName>
    </submittedName>
</protein>
<accession>A0ABY3RJM7</accession>
<evidence type="ECO:0000256" key="1">
    <source>
        <dbReference type="SAM" id="Phobius"/>
    </source>
</evidence>